<name>A0A9X3WGE6_9BACI</name>
<evidence type="ECO:0000313" key="3">
    <source>
        <dbReference type="Proteomes" id="UP001145069"/>
    </source>
</evidence>
<dbReference type="EMBL" id="JAMQKC010000003">
    <property type="protein sequence ID" value="MDC3416551.1"/>
    <property type="molecule type" value="Genomic_DNA"/>
</dbReference>
<gene>
    <name evidence="2" type="ORF">NC799_06430</name>
</gene>
<dbReference type="AlphaFoldDB" id="A0A9X3WGE6"/>
<proteinExistence type="predicted"/>
<dbReference type="Proteomes" id="UP001145069">
    <property type="component" value="Unassembled WGS sequence"/>
</dbReference>
<dbReference type="Pfam" id="PF13040">
    <property type="entry name" value="Fur_reg_FbpB"/>
    <property type="match status" value="1"/>
</dbReference>
<accession>A0A9X3WGE6</accession>
<sequence length="49" mass="5852">MLRTRKLSFEELVAKNKQELLNDKNAMNKLEEQLEKKHLQSVIKKKQSI</sequence>
<dbReference type="InterPro" id="IPR025004">
    <property type="entry name" value="SenN/SenS"/>
</dbReference>
<comment type="caution">
    <text evidence="2">The sequence shown here is derived from an EMBL/GenBank/DDBJ whole genome shotgun (WGS) entry which is preliminary data.</text>
</comment>
<protein>
    <submittedName>
        <fullName evidence="2">FbpB family small basic protein</fullName>
    </submittedName>
</protein>
<dbReference type="RefSeq" id="WP_272445553.1">
    <property type="nucleotide sequence ID" value="NZ_JAMQKC010000003.1"/>
</dbReference>
<evidence type="ECO:0000313" key="2">
    <source>
        <dbReference type="EMBL" id="MDC3416551.1"/>
    </source>
</evidence>
<evidence type="ECO:0000256" key="1">
    <source>
        <dbReference type="SAM" id="Coils"/>
    </source>
</evidence>
<keyword evidence="3" id="KW-1185">Reference proteome</keyword>
<organism evidence="2 3">
    <name type="scientific">Aquibacillus salsiterrae</name>
    <dbReference type="NCBI Taxonomy" id="2950439"/>
    <lineage>
        <taxon>Bacteria</taxon>
        <taxon>Bacillati</taxon>
        <taxon>Bacillota</taxon>
        <taxon>Bacilli</taxon>
        <taxon>Bacillales</taxon>
        <taxon>Bacillaceae</taxon>
        <taxon>Aquibacillus</taxon>
    </lineage>
</organism>
<keyword evidence="1" id="KW-0175">Coiled coil</keyword>
<reference evidence="2" key="1">
    <citation type="submission" date="2022-06" db="EMBL/GenBank/DDBJ databases">
        <title>Aquibacillus sp. a new bacterium isolated from soil saline samples.</title>
        <authorList>
            <person name="Galisteo C."/>
            <person name="De La Haba R."/>
            <person name="Sanchez-Porro C."/>
            <person name="Ventosa A."/>
        </authorList>
    </citation>
    <scope>NUCLEOTIDE SEQUENCE</scope>
    <source>
        <strain evidence="2">3ASR75-54</strain>
    </source>
</reference>
<feature type="coiled-coil region" evidence="1">
    <location>
        <begin position="13"/>
        <end position="40"/>
    </location>
</feature>